<keyword evidence="7 9" id="KW-0472">Membrane</keyword>
<dbReference type="InterPro" id="IPR000644">
    <property type="entry name" value="CBS_dom"/>
</dbReference>
<dbReference type="SMART" id="SM00116">
    <property type="entry name" value="CBS"/>
    <property type="match status" value="2"/>
</dbReference>
<keyword evidence="6 8" id="KW-0129">CBS domain</keyword>
<gene>
    <name evidence="13" type="ORF">ACFSCX_21455</name>
</gene>
<keyword evidence="3 9" id="KW-0812">Transmembrane</keyword>
<dbReference type="Pfam" id="PF00571">
    <property type="entry name" value="CBS"/>
    <property type="match status" value="2"/>
</dbReference>
<reference evidence="14" key="1">
    <citation type="journal article" date="2019" name="Int. J. Syst. Evol. Microbiol.">
        <title>The Global Catalogue of Microorganisms (GCM) 10K type strain sequencing project: providing services to taxonomists for standard genome sequencing and annotation.</title>
        <authorList>
            <consortium name="The Broad Institute Genomics Platform"/>
            <consortium name="The Broad Institute Genome Sequencing Center for Infectious Disease"/>
            <person name="Wu L."/>
            <person name="Ma J."/>
        </authorList>
    </citation>
    <scope>NUCLEOTIDE SEQUENCE [LARGE SCALE GENOMIC DNA]</scope>
    <source>
        <strain evidence="14">CCUG 49339</strain>
    </source>
</reference>
<dbReference type="Gene3D" id="3.30.465.10">
    <property type="match status" value="1"/>
</dbReference>
<evidence type="ECO:0000256" key="4">
    <source>
        <dbReference type="ARBA" id="ARBA00022737"/>
    </source>
</evidence>
<evidence type="ECO:0000256" key="7">
    <source>
        <dbReference type="ARBA" id="ARBA00023136"/>
    </source>
</evidence>
<dbReference type="Pfam" id="PF03471">
    <property type="entry name" value="CorC_HlyC"/>
    <property type="match status" value="1"/>
</dbReference>
<dbReference type="InterPro" id="IPR005170">
    <property type="entry name" value="Transptr-assoc_dom"/>
</dbReference>
<comment type="similarity">
    <text evidence="2">Belongs to the UPF0053 family.</text>
</comment>
<protein>
    <submittedName>
        <fullName evidence="13">Hemolysin family protein</fullName>
    </submittedName>
</protein>
<dbReference type="InterPro" id="IPR044751">
    <property type="entry name" value="Ion_transp-like_CBS"/>
</dbReference>
<dbReference type="CDD" id="cd04590">
    <property type="entry name" value="CBS_pair_CorC_HlyC_assoc"/>
    <property type="match status" value="1"/>
</dbReference>
<comment type="subcellular location">
    <subcellularLocation>
        <location evidence="1">Membrane</location>
        <topology evidence="1">Multi-pass membrane protein</topology>
    </subcellularLocation>
</comment>
<dbReference type="Gene3D" id="3.10.580.10">
    <property type="entry name" value="CBS-domain"/>
    <property type="match status" value="1"/>
</dbReference>
<dbReference type="InterPro" id="IPR046342">
    <property type="entry name" value="CBS_dom_sf"/>
</dbReference>
<evidence type="ECO:0000313" key="13">
    <source>
        <dbReference type="EMBL" id="MFD1739080.1"/>
    </source>
</evidence>
<feature type="domain" description="CNNM transmembrane" evidence="12">
    <location>
        <begin position="1"/>
        <end position="187"/>
    </location>
</feature>
<dbReference type="RefSeq" id="WP_377930303.1">
    <property type="nucleotide sequence ID" value="NZ_JBHUEM010000052.1"/>
</dbReference>
<dbReference type="PROSITE" id="PS51846">
    <property type="entry name" value="CNNM"/>
    <property type="match status" value="1"/>
</dbReference>
<evidence type="ECO:0000259" key="11">
    <source>
        <dbReference type="PROSITE" id="PS51371"/>
    </source>
</evidence>
<dbReference type="InterPro" id="IPR016169">
    <property type="entry name" value="FAD-bd_PCMH_sub2"/>
</dbReference>
<evidence type="ECO:0000256" key="9">
    <source>
        <dbReference type="PROSITE-ProRule" id="PRU01193"/>
    </source>
</evidence>
<dbReference type="PANTHER" id="PTHR22777:SF17">
    <property type="entry name" value="UPF0053 PROTEIN SLL0260"/>
    <property type="match status" value="1"/>
</dbReference>
<evidence type="ECO:0000256" key="5">
    <source>
        <dbReference type="ARBA" id="ARBA00022989"/>
    </source>
</evidence>
<evidence type="ECO:0000313" key="14">
    <source>
        <dbReference type="Proteomes" id="UP001597214"/>
    </source>
</evidence>
<evidence type="ECO:0000256" key="10">
    <source>
        <dbReference type="SAM" id="Phobius"/>
    </source>
</evidence>
<evidence type="ECO:0000256" key="2">
    <source>
        <dbReference type="ARBA" id="ARBA00006337"/>
    </source>
</evidence>
<proteinExistence type="inferred from homology"/>
<accession>A0ABW4LVC2</accession>
<feature type="domain" description="CBS" evidence="11">
    <location>
        <begin position="270"/>
        <end position="330"/>
    </location>
</feature>
<name>A0ABW4LVC2_9BACI</name>
<evidence type="ECO:0000256" key="3">
    <source>
        <dbReference type="ARBA" id="ARBA00022692"/>
    </source>
</evidence>
<evidence type="ECO:0000256" key="6">
    <source>
        <dbReference type="ARBA" id="ARBA00023122"/>
    </source>
</evidence>
<dbReference type="Proteomes" id="UP001597214">
    <property type="component" value="Unassembled WGS sequence"/>
</dbReference>
<dbReference type="EMBL" id="JBHUEM010000052">
    <property type="protein sequence ID" value="MFD1739080.1"/>
    <property type="molecule type" value="Genomic_DNA"/>
</dbReference>
<evidence type="ECO:0000256" key="1">
    <source>
        <dbReference type="ARBA" id="ARBA00004141"/>
    </source>
</evidence>
<dbReference type="InterPro" id="IPR002550">
    <property type="entry name" value="CNNM"/>
</dbReference>
<evidence type="ECO:0000256" key="8">
    <source>
        <dbReference type="PROSITE-ProRule" id="PRU00703"/>
    </source>
</evidence>
<feature type="transmembrane region" description="Helical" evidence="10">
    <location>
        <begin position="87"/>
        <end position="107"/>
    </location>
</feature>
<dbReference type="PANTHER" id="PTHR22777">
    <property type="entry name" value="HEMOLYSIN-RELATED"/>
    <property type="match status" value="1"/>
</dbReference>
<feature type="domain" description="CBS" evidence="11">
    <location>
        <begin position="206"/>
        <end position="265"/>
    </location>
</feature>
<feature type="transmembrane region" description="Helical" evidence="10">
    <location>
        <begin position="127"/>
        <end position="148"/>
    </location>
</feature>
<keyword evidence="5 9" id="KW-1133">Transmembrane helix</keyword>
<dbReference type="PROSITE" id="PS51371">
    <property type="entry name" value="CBS"/>
    <property type="match status" value="2"/>
</dbReference>
<keyword evidence="4" id="KW-0677">Repeat</keyword>
<comment type="caution">
    <text evidence="13">The sequence shown here is derived from an EMBL/GenBank/DDBJ whole genome shotgun (WGS) entry which is preliminary data.</text>
</comment>
<sequence>MADLPLSTMFLLGILILLSAFFSASETAFSSVNKIRLKNYVDEGRRGSKNALAIAENFDKALSTILVGNNIVNIAAASISAKIAVDLFGASGLLISTVVMTILILIFGEVLPKSFAKENAESVTLSISSILLLLMTIFTPITYLFILLKKGFSRLVSKQNDSPSVTEEEIKVMIDLSEEEGVIDNKEKELVHRSLDFNDILVAEILTPRIDMIAVDVNSPIEDIRDVFLEERYSRIPVYEDNVDNVIGILSERDILSQLVKNQPIDIRALLRKPFFVVESLKISTLLPELQKNKVHMAIVVDEFGGTSGLVTLEDVLEQIVGEIWDEHDEAVRTFVKLDEHKYEFNAEMPLDEFVGIMQIDEPESSFHTLGGWIFERLERIPTVGEMFDYDNLSFTVNKVENRRIRKVLVTVQEPVKLEED</sequence>
<dbReference type="SMART" id="SM01091">
    <property type="entry name" value="CorC_HlyC"/>
    <property type="match status" value="1"/>
</dbReference>
<dbReference type="Pfam" id="PF01595">
    <property type="entry name" value="CNNM"/>
    <property type="match status" value="1"/>
</dbReference>
<dbReference type="SUPFAM" id="SSF56176">
    <property type="entry name" value="FAD-binding/transporter-associated domain-like"/>
    <property type="match status" value="1"/>
</dbReference>
<keyword evidence="14" id="KW-1185">Reference proteome</keyword>
<dbReference type="SUPFAM" id="SSF54631">
    <property type="entry name" value="CBS-domain pair"/>
    <property type="match status" value="1"/>
</dbReference>
<dbReference type="InterPro" id="IPR036318">
    <property type="entry name" value="FAD-bd_PCMH-like_sf"/>
</dbReference>
<organism evidence="13 14">
    <name type="scientific">Bacillus salitolerans</name>
    <dbReference type="NCBI Taxonomy" id="1437434"/>
    <lineage>
        <taxon>Bacteria</taxon>
        <taxon>Bacillati</taxon>
        <taxon>Bacillota</taxon>
        <taxon>Bacilli</taxon>
        <taxon>Bacillales</taxon>
        <taxon>Bacillaceae</taxon>
        <taxon>Bacillus</taxon>
    </lineage>
</organism>
<evidence type="ECO:0000259" key="12">
    <source>
        <dbReference type="PROSITE" id="PS51846"/>
    </source>
</evidence>